<dbReference type="HOGENOM" id="CLU_2014365_0_0_6"/>
<evidence type="ECO:0000256" key="1">
    <source>
        <dbReference type="SAM" id="MobiDB-lite"/>
    </source>
</evidence>
<dbReference type="Proteomes" id="UP000032721">
    <property type="component" value="Chromosome"/>
</dbReference>
<protein>
    <submittedName>
        <fullName evidence="2">Uncharacterized protein</fullName>
    </submittedName>
</protein>
<feature type="compositionally biased region" description="Low complexity" evidence="1">
    <location>
        <begin position="113"/>
        <end position="123"/>
    </location>
</feature>
<feature type="compositionally biased region" description="Basic residues" evidence="1">
    <location>
        <begin position="69"/>
        <end position="79"/>
    </location>
</feature>
<sequence>MQPGVALFKARHHAGEAALFHPVLQNGQGRRPVQHRRKVDGRVGTRQPDLQAERPGKAFRQGEVGDHKGLRRQAARRQGKLQPARGTEAQQLANLLQRLGRPTLAGGGPGGQPRPAGKPAARD</sequence>
<proteinExistence type="predicted"/>
<reference evidence="2 3" key="1">
    <citation type="submission" date="2013-07" db="EMBL/GenBank/DDBJ databases">
        <authorList>
            <person name="Genoscope - CEA"/>
        </authorList>
    </citation>
    <scope>NUCLEOTIDE SEQUENCE [LARGE SCALE GENOMIC DNA]</scope>
    <source>
        <strain evidence="3">FRM16 / DSM 17909</strain>
    </source>
</reference>
<name>A0A068R019_9GAMM</name>
<dbReference type="AlphaFoldDB" id="A0A068R019"/>
<evidence type="ECO:0000313" key="2">
    <source>
        <dbReference type="EMBL" id="CDG19435.1"/>
    </source>
</evidence>
<dbReference type="KEGG" id="xdo:XDD1_3750"/>
<dbReference type="EMBL" id="FO704550">
    <property type="protein sequence ID" value="CDG19435.1"/>
    <property type="molecule type" value="Genomic_DNA"/>
</dbReference>
<feature type="region of interest" description="Disordered" evidence="1">
    <location>
        <begin position="19"/>
        <end position="123"/>
    </location>
</feature>
<accession>A0A068R019</accession>
<gene>
    <name evidence="2" type="ORF">XDD1_3750</name>
</gene>
<evidence type="ECO:0000313" key="3">
    <source>
        <dbReference type="Proteomes" id="UP000032721"/>
    </source>
</evidence>
<organism evidence="2 3">
    <name type="scientific">Xenorhabdus doucetiae</name>
    <dbReference type="NCBI Taxonomy" id="351671"/>
    <lineage>
        <taxon>Bacteria</taxon>
        <taxon>Pseudomonadati</taxon>
        <taxon>Pseudomonadota</taxon>
        <taxon>Gammaproteobacteria</taxon>
        <taxon>Enterobacterales</taxon>
        <taxon>Morganellaceae</taxon>
        <taxon>Xenorhabdus</taxon>
    </lineage>
</organism>